<evidence type="ECO:0000313" key="6">
    <source>
        <dbReference type="Proteomes" id="UP001519535"/>
    </source>
</evidence>
<dbReference type="Proteomes" id="UP001519535">
    <property type="component" value="Unassembled WGS sequence"/>
</dbReference>
<evidence type="ECO:0000259" key="3">
    <source>
        <dbReference type="Pfam" id="PF00823"/>
    </source>
</evidence>
<comment type="similarity">
    <text evidence="1">Belongs to the mycobacterial PPE family.</text>
</comment>
<gene>
    <name evidence="5" type="ORF">KIH27_03525</name>
</gene>
<evidence type="ECO:0000259" key="4">
    <source>
        <dbReference type="Pfam" id="PF12484"/>
    </source>
</evidence>
<dbReference type="Pfam" id="PF00823">
    <property type="entry name" value="PPE"/>
    <property type="match status" value="1"/>
</dbReference>
<evidence type="ECO:0000313" key="5">
    <source>
        <dbReference type="EMBL" id="MBS9532654.1"/>
    </source>
</evidence>
<protein>
    <submittedName>
        <fullName evidence="5">PPE family protein</fullName>
    </submittedName>
</protein>
<dbReference type="EMBL" id="JAHCLR010000004">
    <property type="protein sequence ID" value="MBS9532654.1"/>
    <property type="molecule type" value="Genomic_DNA"/>
</dbReference>
<proteinExistence type="inferred from homology"/>
<evidence type="ECO:0000256" key="1">
    <source>
        <dbReference type="ARBA" id="ARBA00010652"/>
    </source>
</evidence>
<dbReference type="Pfam" id="PF12484">
    <property type="entry name" value="PPE-SVP"/>
    <property type="match status" value="1"/>
</dbReference>
<feature type="domain" description="PPE" evidence="3">
    <location>
        <begin position="3"/>
        <end position="163"/>
    </location>
</feature>
<organism evidence="5 6">
    <name type="scientific">Mycolicibacter acidiphilus</name>
    <dbReference type="NCBI Taxonomy" id="2835306"/>
    <lineage>
        <taxon>Bacteria</taxon>
        <taxon>Bacillati</taxon>
        <taxon>Actinomycetota</taxon>
        <taxon>Actinomycetes</taxon>
        <taxon>Mycobacteriales</taxon>
        <taxon>Mycobacteriaceae</taxon>
        <taxon>Mycolicibacter</taxon>
    </lineage>
</organism>
<reference evidence="5 6" key="1">
    <citation type="submission" date="2021-05" db="EMBL/GenBank/DDBJ databases">
        <title>Mycobacterium acidophilum sp. nov., an extremely acid-tolerant member of the genus Mycobacterium.</title>
        <authorList>
            <person name="Xia J."/>
        </authorList>
    </citation>
    <scope>NUCLEOTIDE SEQUENCE [LARGE SCALE GENOMIC DNA]</scope>
    <source>
        <strain evidence="5 6">M1</strain>
    </source>
</reference>
<feature type="domain" description="PPE family C-terminal" evidence="4">
    <location>
        <begin position="298"/>
        <end position="384"/>
    </location>
</feature>
<dbReference type="PANTHER" id="PTHR46766:SF1">
    <property type="entry name" value="GLUTAMINE-RICH PROTEIN 2"/>
    <property type="match status" value="1"/>
</dbReference>
<comment type="caution">
    <text evidence="5">The sequence shown here is derived from an EMBL/GenBank/DDBJ whole genome shotgun (WGS) entry which is preliminary data.</text>
</comment>
<dbReference type="InterPro" id="IPR038332">
    <property type="entry name" value="PPE_sf"/>
</dbReference>
<dbReference type="InterPro" id="IPR000030">
    <property type="entry name" value="PPE_dom"/>
</dbReference>
<dbReference type="PANTHER" id="PTHR46766">
    <property type="entry name" value="GLUTAMINE-RICH PROTEIN 2"/>
    <property type="match status" value="1"/>
</dbReference>
<keyword evidence="6" id="KW-1185">Reference proteome</keyword>
<accession>A0ABS5RI85</accession>
<sequence>MGFGALPPEINSTLMYTGAGSGPLLAAASAWDGLGSELHAVASGYHSVIAGLTSEGWLGPASAAMAAAATPYAAWMNSTALQVEQTANQMRAAVAAYEAAHAATVPPPVVAANRAELVTLVATNVLGQNTPKIAANWAEYYEMWAQDATAMHGYAGSASAATPLSPFSRPPQTTNPAGAFGQAAATGESGLGSAATHAQSLAASAQSLAAPASNSSNVLTDLGSLAGVASPKDALSYATMLPQNGSYIFSLVNAFAGLARAFSGGASAAAGSAGALGSAASAGAAGLGGFGSLASSVTAGLGQSGLVGALSVPQAWAAASPATATLASSFSSGLSSALGTSGVGANAGGLLNGMPMLANAAARSAADNSPMVLPRFDVRPSVIPISPAAG</sequence>
<dbReference type="Gene3D" id="1.20.1260.20">
    <property type="entry name" value="PPE superfamily"/>
    <property type="match status" value="1"/>
</dbReference>
<dbReference type="SUPFAM" id="SSF140459">
    <property type="entry name" value="PE/PPE dimer-like"/>
    <property type="match status" value="1"/>
</dbReference>
<dbReference type="InterPro" id="IPR022171">
    <property type="entry name" value="PPE_C"/>
</dbReference>
<feature type="region of interest" description="Disordered" evidence="2">
    <location>
        <begin position="162"/>
        <end position="182"/>
    </location>
</feature>
<evidence type="ECO:0000256" key="2">
    <source>
        <dbReference type="SAM" id="MobiDB-lite"/>
    </source>
</evidence>
<name>A0ABS5RI85_9MYCO</name>